<evidence type="ECO:0000313" key="2">
    <source>
        <dbReference type="Proteomes" id="UP000685013"/>
    </source>
</evidence>
<organism evidence="1 2">
    <name type="scientific">Cucurbita argyrosperma subsp. sororia</name>
    <dbReference type="NCBI Taxonomy" id="37648"/>
    <lineage>
        <taxon>Eukaryota</taxon>
        <taxon>Viridiplantae</taxon>
        <taxon>Streptophyta</taxon>
        <taxon>Embryophyta</taxon>
        <taxon>Tracheophyta</taxon>
        <taxon>Spermatophyta</taxon>
        <taxon>Magnoliopsida</taxon>
        <taxon>eudicotyledons</taxon>
        <taxon>Gunneridae</taxon>
        <taxon>Pentapetalae</taxon>
        <taxon>rosids</taxon>
        <taxon>fabids</taxon>
        <taxon>Cucurbitales</taxon>
        <taxon>Cucurbitaceae</taxon>
        <taxon>Cucurbiteae</taxon>
        <taxon>Cucurbita</taxon>
    </lineage>
</organism>
<name>A0AAV6NXF5_9ROSI</name>
<comment type="caution">
    <text evidence="1">The sequence shown here is derived from an EMBL/GenBank/DDBJ whole genome shotgun (WGS) entry which is preliminary data.</text>
</comment>
<dbReference type="Proteomes" id="UP000685013">
    <property type="component" value="Chromosome 3"/>
</dbReference>
<dbReference type="EMBL" id="JAGKQH010000003">
    <property type="protein sequence ID" value="KAG6604062.1"/>
    <property type="molecule type" value="Genomic_DNA"/>
</dbReference>
<feature type="non-terminal residue" evidence="1">
    <location>
        <position position="1"/>
    </location>
</feature>
<protein>
    <submittedName>
        <fullName evidence="1">Uncharacterized protein</fullName>
    </submittedName>
</protein>
<accession>A0AAV6NXF5</accession>
<proteinExistence type="predicted"/>
<evidence type="ECO:0000313" key="1">
    <source>
        <dbReference type="EMBL" id="KAG6604062.1"/>
    </source>
</evidence>
<dbReference type="AlphaFoldDB" id="A0AAV6NXF5"/>
<reference evidence="1 2" key="1">
    <citation type="journal article" date="2021" name="Hortic Res">
        <title>The domestication of Cucurbita argyrosperma as revealed by the genome of its wild relative.</title>
        <authorList>
            <person name="Barrera-Redondo J."/>
            <person name="Sanchez-de la Vega G."/>
            <person name="Aguirre-Liguori J.A."/>
            <person name="Castellanos-Morales G."/>
            <person name="Gutierrez-Guerrero Y.T."/>
            <person name="Aguirre-Dugua X."/>
            <person name="Aguirre-Planter E."/>
            <person name="Tenaillon M.I."/>
            <person name="Lira-Saade R."/>
            <person name="Eguiarte L.E."/>
        </authorList>
    </citation>
    <scope>NUCLEOTIDE SEQUENCE [LARGE SCALE GENOMIC DNA]</scope>
    <source>
        <strain evidence="1">JBR-2021</strain>
    </source>
</reference>
<keyword evidence="2" id="KW-1185">Reference proteome</keyword>
<sequence length="73" mass="8097">MGISQPHPQPFKAKFIAAGILQRLELFTSFHASLVAFHMSEKLTLTAHSSFRSVTTTLSSLFLSIFHLCNCDS</sequence>
<gene>
    <name evidence="1" type="ORF">SDJN03_04671</name>
</gene>